<dbReference type="AlphaFoldDB" id="A0A812P9Z8"/>
<keyword evidence="3" id="KW-1185">Reference proteome</keyword>
<name>A0A812P9Z8_9DINO</name>
<reference evidence="2" key="1">
    <citation type="submission" date="2021-02" db="EMBL/GenBank/DDBJ databases">
        <authorList>
            <person name="Dougan E. K."/>
            <person name="Rhodes N."/>
            <person name="Thang M."/>
            <person name="Chan C."/>
        </authorList>
    </citation>
    <scope>NUCLEOTIDE SEQUENCE</scope>
</reference>
<accession>A0A812P9Z8</accession>
<proteinExistence type="predicted"/>
<evidence type="ECO:0000313" key="2">
    <source>
        <dbReference type="EMBL" id="CAE7342011.1"/>
    </source>
</evidence>
<dbReference type="OrthoDB" id="10446020at2759"/>
<feature type="compositionally biased region" description="Basic and acidic residues" evidence="1">
    <location>
        <begin position="326"/>
        <end position="342"/>
    </location>
</feature>
<sequence>MGSAAKNIRDKHVAALLHNVLVNSGNSNGGMSVKEEARMSLHSDPPILVFWLERQTMNYDQEKVHHELALICDEHWTKKGLDVAGNPDIPASHRPLPTLRMPSNDASQHFRLQQRSFQTTMRGTTAATSLERQHPGEEAFAAFVRERAERQVGGTSRSGAIRFVTGPSAQKLRVSSALTACGHGTASSFEAAEGRERPSCKCRYQGHIAAQGLELHDTIRDERHRGCMACMAHQDAPDCLKRSETKKQPSPTTGCRFGWAMPGRRNSAARAGWPPHLLHTFPDAASFCSRACCSTREPRLPKSELGESFDRLASLKTSSSVLGPLRDPEREPNASFDPERRFALFGTPSSPAPIRPSTFGTQS</sequence>
<gene>
    <name evidence="2" type="ORF">SNEC2469_LOCUS8819</name>
</gene>
<protein>
    <submittedName>
        <fullName evidence="2">Uncharacterized protein</fullName>
    </submittedName>
</protein>
<evidence type="ECO:0000256" key="1">
    <source>
        <dbReference type="SAM" id="MobiDB-lite"/>
    </source>
</evidence>
<feature type="region of interest" description="Disordered" evidence="1">
    <location>
        <begin position="319"/>
        <end position="363"/>
    </location>
</feature>
<dbReference type="EMBL" id="CAJNJA010014420">
    <property type="protein sequence ID" value="CAE7342011.1"/>
    <property type="molecule type" value="Genomic_DNA"/>
</dbReference>
<comment type="caution">
    <text evidence="2">The sequence shown here is derived from an EMBL/GenBank/DDBJ whole genome shotgun (WGS) entry which is preliminary data.</text>
</comment>
<organism evidence="2 3">
    <name type="scientific">Symbiodinium necroappetens</name>
    <dbReference type="NCBI Taxonomy" id="1628268"/>
    <lineage>
        <taxon>Eukaryota</taxon>
        <taxon>Sar</taxon>
        <taxon>Alveolata</taxon>
        <taxon>Dinophyceae</taxon>
        <taxon>Suessiales</taxon>
        <taxon>Symbiodiniaceae</taxon>
        <taxon>Symbiodinium</taxon>
    </lineage>
</organism>
<dbReference type="Proteomes" id="UP000601435">
    <property type="component" value="Unassembled WGS sequence"/>
</dbReference>
<evidence type="ECO:0000313" key="3">
    <source>
        <dbReference type="Proteomes" id="UP000601435"/>
    </source>
</evidence>